<accession>A7F399</accession>
<protein>
    <submittedName>
        <fullName evidence="1">Uncharacterized protein</fullName>
    </submittedName>
</protein>
<dbReference type="InParanoid" id="A7F399"/>
<dbReference type="EMBL" id="CH476640">
    <property type="protein sequence ID" value="EDN97220.1"/>
    <property type="molecule type" value="Genomic_DNA"/>
</dbReference>
<dbReference type="Proteomes" id="UP000001312">
    <property type="component" value="Unassembled WGS sequence"/>
</dbReference>
<dbReference type="RefSeq" id="XP_001586716.1">
    <property type="nucleotide sequence ID" value="XM_001586666.1"/>
</dbReference>
<keyword evidence="2" id="KW-1185">Reference proteome</keyword>
<gene>
    <name evidence="1" type="ORF">SS1G_11745</name>
</gene>
<reference evidence="2" key="1">
    <citation type="journal article" date="2011" name="PLoS Genet.">
        <title>Genomic analysis of the necrotrophic fungal pathogens Sclerotinia sclerotiorum and Botrytis cinerea.</title>
        <authorList>
            <person name="Amselem J."/>
            <person name="Cuomo C.A."/>
            <person name="van Kan J.A."/>
            <person name="Viaud M."/>
            <person name="Benito E.P."/>
            <person name="Couloux A."/>
            <person name="Coutinho P.M."/>
            <person name="de Vries R.P."/>
            <person name="Dyer P.S."/>
            <person name="Fillinger S."/>
            <person name="Fournier E."/>
            <person name="Gout L."/>
            <person name="Hahn M."/>
            <person name="Kohn L."/>
            <person name="Lapalu N."/>
            <person name="Plummer K.M."/>
            <person name="Pradier J.M."/>
            <person name="Quevillon E."/>
            <person name="Sharon A."/>
            <person name="Simon A."/>
            <person name="ten Have A."/>
            <person name="Tudzynski B."/>
            <person name="Tudzynski P."/>
            <person name="Wincker P."/>
            <person name="Andrew M."/>
            <person name="Anthouard V."/>
            <person name="Beever R.E."/>
            <person name="Beffa R."/>
            <person name="Benoit I."/>
            <person name="Bouzid O."/>
            <person name="Brault B."/>
            <person name="Chen Z."/>
            <person name="Choquer M."/>
            <person name="Collemare J."/>
            <person name="Cotton P."/>
            <person name="Danchin E.G."/>
            <person name="Da Silva C."/>
            <person name="Gautier A."/>
            <person name="Giraud C."/>
            <person name="Giraud T."/>
            <person name="Gonzalez C."/>
            <person name="Grossetete S."/>
            <person name="Guldener U."/>
            <person name="Henrissat B."/>
            <person name="Howlett B.J."/>
            <person name="Kodira C."/>
            <person name="Kretschmer M."/>
            <person name="Lappartient A."/>
            <person name="Leroch M."/>
            <person name="Levis C."/>
            <person name="Mauceli E."/>
            <person name="Neuveglise C."/>
            <person name="Oeser B."/>
            <person name="Pearson M."/>
            <person name="Poulain J."/>
            <person name="Poussereau N."/>
            <person name="Quesneville H."/>
            <person name="Rascle C."/>
            <person name="Schumacher J."/>
            <person name="Segurens B."/>
            <person name="Sexton A."/>
            <person name="Silva E."/>
            <person name="Sirven C."/>
            <person name="Soanes D.M."/>
            <person name="Talbot N.J."/>
            <person name="Templeton M."/>
            <person name="Yandava C."/>
            <person name="Yarden O."/>
            <person name="Zeng Q."/>
            <person name="Rollins J.A."/>
            <person name="Lebrun M.H."/>
            <person name="Dickman M."/>
        </authorList>
    </citation>
    <scope>NUCLEOTIDE SEQUENCE [LARGE SCALE GENOMIC DNA]</scope>
    <source>
        <strain evidence="2">ATCC 18683 / 1980 / Ss-1</strain>
    </source>
</reference>
<sequence length="35" mass="3936">MILIIETPWAAATLPHTRTLGLTDQGFKLESDYTM</sequence>
<name>A7F399_SCLS1</name>
<proteinExistence type="predicted"/>
<organism evidence="1 2">
    <name type="scientific">Sclerotinia sclerotiorum (strain ATCC 18683 / 1980 / Ss-1)</name>
    <name type="common">White mold</name>
    <name type="synonym">Whetzelinia sclerotiorum</name>
    <dbReference type="NCBI Taxonomy" id="665079"/>
    <lineage>
        <taxon>Eukaryota</taxon>
        <taxon>Fungi</taxon>
        <taxon>Dikarya</taxon>
        <taxon>Ascomycota</taxon>
        <taxon>Pezizomycotina</taxon>
        <taxon>Leotiomycetes</taxon>
        <taxon>Helotiales</taxon>
        <taxon>Sclerotiniaceae</taxon>
        <taxon>Sclerotinia</taxon>
    </lineage>
</organism>
<evidence type="ECO:0000313" key="1">
    <source>
        <dbReference type="EMBL" id="EDN97220.1"/>
    </source>
</evidence>
<evidence type="ECO:0000313" key="2">
    <source>
        <dbReference type="Proteomes" id="UP000001312"/>
    </source>
</evidence>
<dbReference type="GeneID" id="5483059"/>
<dbReference type="AlphaFoldDB" id="A7F399"/>
<dbReference type="KEGG" id="ssl:SS1G_11745"/>